<proteinExistence type="predicted"/>
<dbReference type="EMBL" id="VSSQ01002045">
    <property type="protein sequence ID" value="MPM12956.1"/>
    <property type="molecule type" value="Genomic_DNA"/>
</dbReference>
<accession>A0A644X9T2</accession>
<gene>
    <name evidence="2" type="ORF">SDC9_59311</name>
</gene>
<reference evidence="2" key="1">
    <citation type="submission" date="2019-08" db="EMBL/GenBank/DDBJ databases">
        <authorList>
            <person name="Kucharzyk K."/>
            <person name="Murdoch R.W."/>
            <person name="Higgins S."/>
            <person name="Loffler F."/>
        </authorList>
    </citation>
    <scope>NUCLEOTIDE SEQUENCE</scope>
</reference>
<organism evidence="2">
    <name type="scientific">bioreactor metagenome</name>
    <dbReference type="NCBI Taxonomy" id="1076179"/>
    <lineage>
        <taxon>unclassified sequences</taxon>
        <taxon>metagenomes</taxon>
        <taxon>ecological metagenomes</taxon>
    </lineage>
</organism>
<evidence type="ECO:0000256" key="1">
    <source>
        <dbReference type="SAM" id="MobiDB-lite"/>
    </source>
</evidence>
<sequence>MGWCERCDCEREGDRCPVCGSLLLQEIHPEDMPADTPVPQSGPMNGEDGPAWPADAKGEPEEPVFLTNLQDVGGYPQLLEARLGACGIPSVIRYPREGGLGRVVLGFSGYGAQFFVPVSRLKEARELLVLF</sequence>
<protein>
    <submittedName>
        <fullName evidence="2">Uncharacterized protein</fullName>
    </submittedName>
</protein>
<evidence type="ECO:0000313" key="2">
    <source>
        <dbReference type="EMBL" id="MPM12956.1"/>
    </source>
</evidence>
<name>A0A644X9T2_9ZZZZ</name>
<dbReference type="AlphaFoldDB" id="A0A644X9T2"/>
<feature type="region of interest" description="Disordered" evidence="1">
    <location>
        <begin position="31"/>
        <end position="59"/>
    </location>
</feature>
<comment type="caution">
    <text evidence="2">The sequence shown here is derived from an EMBL/GenBank/DDBJ whole genome shotgun (WGS) entry which is preliminary data.</text>
</comment>